<dbReference type="SUPFAM" id="SSF50104">
    <property type="entry name" value="Translation proteins SH3-like domain"/>
    <property type="match status" value="1"/>
</dbReference>
<name>A0A8H7VVM4_9FUNG</name>
<keyword evidence="6" id="KW-0687">Ribonucleoprotein</keyword>
<dbReference type="GO" id="GO:0022625">
    <property type="term" value="C:cytosolic large ribosomal subunit"/>
    <property type="evidence" value="ECO:0007669"/>
    <property type="project" value="TreeGrafter"/>
</dbReference>
<evidence type="ECO:0000256" key="4">
    <source>
        <dbReference type="ARBA" id="ARBA00022490"/>
    </source>
</evidence>
<comment type="subcellular location">
    <subcellularLocation>
        <location evidence="2">Cytoplasm</location>
    </subcellularLocation>
</comment>
<protein>
    <recommendedName>
        <fullName evidence="7">KOW domain-containing protein</fullName>
    </recommendedName>
</protein>
<comment type="caution">
    <text evidence="8">The sequence shown here is derived from an EMBL/GenBank/DDBJ whole genome shotgun (WGS) entry which is preliminary data.</text>
</comment>
<dbReference type="GO" id="GO:0006412">
    <property type="term" value="P:translation"/>
    <property type="evidence" value="ECO:0007669"/>
    <property type="project" value="InterPro"/>
</dbReference>
<dbReference type="InterPro" id="IPR039660">
    <property type="entry name" value="Ribosomal_eL14"/>
</dbReference>
<evidence type="ECO:0000256" key="2">
    <source>
        <dbReference type="ARBA" id="ARBA00004496"/>
    </source>
</evidence>
<organism evidence="8 9">
    <name type="scientific">Thamnidium elegans</name>
    <dbReference type="NCBI Taxonomy" id="101142"/>
    <lineage>
        <taxon>Eukaryota</taxon>
        <taxon>Fungi</taxon>
        <taxon>Fungi incertae sedis</taxon>
        <taxon>Mucoromycota</taxon>
        <taxon>Mucoromycotina</taxon>
        <taxon>Mucoromycetes</taxon>
        <taxon>Mucorales</taxon>
        <taxon>Mucorineae</taxon>
        <taxon>Mucoraceae</taxon>
        <taxon>Thamnidium</taxon>
    </lineage>
</organism>
<dbReference type="CDD" id="cd23702">
    <property type="entry name" value="eL14"/>
    <property type="match status" value="1"/>
</dbReference>
<keyword evidence="9" id="KW-1185">Reference proteome</keyword>
<evidence type="ECO:0000256" key="6">
    <source>
        <dbReference type="ARBA" id="ARBA00023274"/>
    </source>
</evidence>
<evidence type="ECO:0000256" key="1">
    <source>
        <dbReference type="ARBA" id="ARBA00004021"/>
    </source>
</evidence>
<comment type="similarity">
    <text evidence="3">Belongs to the eukaryotic ribosomal protein eL14 family.</text>
</comment>
<reference evidence="8" key="1">
    <citation type="submission" date="2021-01" db="EMBL/GenBank/DDBJ databases">
        <title>Metabolic potential, ecology and presence of endohyphal bacteria is reflected in genomic diversity of Mucoromycotina.</title>
        <authorList>
            <person name="Muszewska A."/>
            <person name="Okrasinska A."/>
            <person name="Steczkiewicz K."/>
            <person name="Drgas O."/>
            <person name="Orlowska M."/>
            <person name="Perlinska-Lenart U."/>
            <person name="Aleksandrzak-Piekarczyk T."/>
            <person name="Szatraj K."/>
            <person name="Zielenkiewicz U."/>
            <person name="Pilsyk S."/>
            <person name="Malc E."/>
            <person name="Mieczkowski P."/>
            <person name="Kruszewska J.S."/>
            <person name="Biernat P."/>
            <person name="Pawlowska J."/>
        </authorList>
    </citation>
    <scope>NUCLEOTIDE SEQUENCE</scope>
    <source>
        <strain evidence="8">WA0000018081</strain>
    </source>
</reference>
<sequence length="137" mass="15290">MVQGTFKRQVEVGRVVLINYGPDAGKLAVIVDIIDHNRALIDGPTTGVSRQAFAYRRMVLTPLVIKDLPRNVGQTALVKALEKAQIVASWEKSAWAKKLEQRKVRASLSDFDRFKVSKLKNKRRFAVASACKAAKKQ</sequence>
<dbReference type="GO" id="GO:0042273">
    <property type="term" value="P:ribosomal large subunit biogenesis"/>
    <property type="evidence" value="ECO:0007669"/>
    <property type="project" value="TreeGrafter"/>
</dbReference>
<evidence type="ECO:0000256" key="3">
    <source>
        <dbReference type="ARBA" id="ARBA00006592"/>
    </source>
</evidence>
<evidence type="ECO:0000313" key="9">
    <source>
        <dbReference type="Proteomes" id="UP000613177"/>
    </source>
</evidence>
<dbReference type="Gene3D" id="2.30.30.30">
    <property type="match status" value="1"/>
</dbReference>
<evidence type="ECO:0000259" key="7">
    <source>
        <dbReference type="SMART" id="SM00739"/>
    </source>
</evidence>
<dbReference type="InterPro" id="IPR008991">
    <property type="entry name" value="Translation_prot_SH3-like_sf"/>
</dbReference>
<dbReference type="FunFam" id="2.30.30.30:FF:000030">
    <property type="entry name" value="60S ribosomal protein L14"/>
    <property type="match status" value="1"/>
</dbReference>
<evidence type="ECO:0000256" key="5">
    <source>
        <dbReference type="ARBA" id="ARBA00022980"/>
    </source>
</evidence>
<dbReference type="GO" id="GO:0003723">
    <property type="term" value="F:RNA binding"/>
    <property type="evidence" value="ECO:0007669"/>
    <property type="project" value="InterPro"/>
</dbReference>
<dbReference type="SMART" id="SM00739">
    <property type="entry name" value="KOW"/>
    <property type="match status" value="1"/>
</dbReference>
<comment type="function">
    <text evidence="1">Component of the ribosome, a large ribonucleoprotein complex responsible for the synthesis of proteins in the cell. The small ribosomal subunit (SSU) binds messenger RNAs (mRNAs) and translates the encoded message by selecting cognate aminoacyl-transfer RNA (tRNA) molecules. The large subunit (LSU) contains the ribosomal catalytic site termed the peptidyl transferase center (PTC), which catalyzes the formation of peptide bonds, thereby polymerizing the amino acids delivered by tRNAs into a polypeptide chain. The nascent polypeptides leave the ribosome through a tunnel in the LSU and interact with protein factors that function in enzymatic processing, targeting, and the membrane insertion of nascent chains at the exit of the ribosomal tunnel.</text>
</comment>
<keyword evidence="5" id="KW-0689">Ribosomal protein</keyword>
<dbReference type="InterPro" id="IPR014722">
    <property type="entry name" value="Rib_uL2_dom2"/>
</dbReference>
<proteinExistence type="inferred from homology"/>
<dbReference type="AlphaFoldDB" id="A0A8H7VVM4"/>
<dbReference type="Gene3D" id="6.10.250.2270">
    <property type="match status" value="1"/>
</dbReference>
<dbReference type="PANTHER" id="PTHR11127:SF2">
    <property type="entry name" value="LARGE RIBOSOMAL SUBUNIT PROTEIN EL14"/>
    <property type="match status" value="1"/>
</dbReference>
<dbReference type="InterPro" id="IPR005824">
    <property type="entry name" value="KOW"/>
</dbReference>
<dbReference type="EMBL" id="JAEPRE010000021">
    <property type="protein sequence ID" value="KAG2236151.1"/>
    <property type="molecule type" value="Genomic_DNA"/>
</dbReference>
<dbReference type="Pfam" id="PF01929">
    <property type="entry name" value="Ribosomal_L14e"/>
    <property type="match status" value="1"/>
</dbReference>
<accession>A0A8H7VVM4</accession>
<dbReference type="InterPro" id="IPR002784">
    <property type="entry name" value="Ribosomal_eL14_dom"/>
</dbReference>
<evidence type="ECO:0000313" key="8">
    <source>
        <dbReference type="EMBL" id="KAG2236151.1"/>
    </source>
</evidence>
<dbReference type="PANTHER" id="PTHR11127">
    <property type="entry name" value="60S RIBOSOMAL PROTEIN L14"/>
    <property type="match status" value="1"/>
</dbReference>
<keyword evidence="4" id="KW-0963">Cytoplasm</keyword>
<feature type="domain" description="KOW" evidence="7">
    <location>
        <begin position="9"/>
        <end position="36"/>
    </location>
</feature>
<dbReference type="GO" id="GO:0003735">
    <property type="term" value="F:structural constituent of ribosome"/>
    <property type="evidence" value="ECO:0007669"/>
    <property type="project" value="InterPro"/>
</dbReference>
<gene>
    <name evidence="8" type="ORF">INT48_003770</name>
</gene>
<dbReference type="Pfam" id="PF00467">
    <property type="entry name" value="KOW"/>
    <property type="match status" value="1"/>
</dbReference>
<dbReference type="Proteomes" id="UP000613177">
    <property type="component" value="Unassembled WGS sequence"/>
</dbReference>